<accession>A0A6B0UE81</accession>
<proteinExistence type="predicted"/>
<organism evidence="3">
    <name type="scientific">Ixodes ricinus</name>
    <name type="common">Common tick</name>
    <name type="synonym">Acarus ricinus</name>
    <dbReference type="NCBI Taxonomy" id="34613"/>
    <lineage>
        <taxon>Eukaryota</taxon>
        <taxon>Metazoa</taxon>
        <taxon>Ecdysozoa</taxon>
        <taxon>Arthropoda</taxon>
        <taxon>Chelicerata</taxon>
        <taxon>Arachnida</taxon>
        <taxon>Acari</taxon>
        <taxon>Parasitiformes</taxon>
        <taxon>Ixodida</taxon>
        <taxon>Ixodoidea</taxon>
        <taxon>Ixodidae</taxon>
        <taxon>Ixodinae</taxon>
        <taxon>Ixodes</taxon>
    </lineage>
</organism>
<protein>
    <recommendedName>
        <fullName evidence="4">Secreted protein</fullName>
    </recommendedName>
</protein>
<keyword evidence="1" id="KW-0812">Transmembrane</keyword>
<reference evidence="3" key="1">
    <citation type="submission" date="2019-12" db="EMBL/GenBank/DDBJ databases">
        <title>An insight into the sialome of adult female Ixodes ricinus ticks feeding for 6 days.</title>
        <authorList>
            <person name="Perner J."/>
            <person name="Ribeiro J.M.C."/>
        </authorList>
    </citation>
    <scope>NUCLEOTIDE SEQUENCE</scope>
    <source>
        <strain evidence="3">Semi-engorged</strain>
        <tissue evidence="3">Salivary glands</tissue>
    </source>
</reference>
<dbReference type="AlphaFoldDB" id="A0A6B0UE81"/>
<feature type="transmembrane region" description="Helical" evidence="1">
    <location>
        <begin position="52"/>
        <end position="70"/>
    </location>
</feature>
<evidence type="ECO:0008006" key="4">
    <source>
        <dbReference type="Google" id="ProtNLM"/>
    </source>
</evidence>
<keyword evidence="1" id="KW-0472">Membrane</keyword>
<feature type="signal peptide" evidence="2">
    <location>
        <begin position="1"/>
        <end position="26"/>
    </location>
</feature>
<evidence type="ECO:0000256" key="2">
    <source>
        <dbReference type="SAM" id="SignalP"/>
    </source>
</evidence>
<feature type="chain" id="PRO_5025624370" description="Secreted protein" evidence="2">
    <location>
        <begin position="27"/>
        <end position="98"/>
    </location>
</feature>
<evidence type="ECO:0000313" key="3">
    <source>
        <dbReference type="EMBL" id="MXU87767.1"/>
    </source>
</evidence>
<keyword evidence="1" id="KW-1133">Transmembrane helix</keyword>
<evidence type="ECO:0000256" key="1">
    <source>
        <dbReference type="SAM" id="Phobius"/>
    </source>
</evidence>
<name>A0A6B0UE81_IXORI</name>
<sequence>MLGRGRKGQNMLFFFFFLQISFLSMSMEEHCGTPLHTHTRTGSRLVNQHTNATFFFFFSVTVAYNASYAFKGSLWFHQGGWKNLKKLLFSEEKKTLPS</sequence>
<dbReference type="EMBL" id="GIFC01005684">
    <property type="protein sequence ID" value="MXU87767.1"/>
    <property type="molecule type" value="Transcribed_RNA"/>
</dbReference>
<keyword evidence="2" id="KW-0732">Signal</keyword>